<dbReference type="PROSITE" id="PS50043">
    <property type="entry name" value="HTH_LUXR_2"/>
    <property type="match status" value="1"/>
</dbReference>
<dbReference type="Pfam" id="PF00196">
    <property type="entry name" value="GerE"/>
    <property type="match status" value="1"/>
</dbReference>
<evidence type="ECO:0000256" key="4">
    <source>
        <dbReference type="SAM" id="MobiDB-lite"/>
    </source>
</evidence>
<dbReference type="CDD" id="cd06170">
    <property type="entry name" value="LuxR_C_like"/>
    <property type="match status" value="1"/>
</dbReference>
<keyword evidence="3" id="KW-0804">Transcription</keyword>
<evidence type="ECO:0000256" key="5">
    <source>
        <dbReference type="SAM" id="Phobius"/>
    </source>
</evidence>
<dbReference type="EMBL" id="JAHLQN010000001">
    <property type="protein sequence ID" value="MBU5626407.1"/>
    <property type="molecule type" value="Genomic_DNA"/>
</dbReference>
<dbReference type="PANTHER" id="PTHR44688:SF16">
    <property type="entry name" value="DNA-BINDING TRANSCRIPTIONAL ACTIVATOR DEVR_DOSR"/>
    <property type="match status" value="1"/>
</dbReference>
<name>A0ABS6FA35_9FIRM</name>
<proteinExistence type="predicted"/>
<sequence>MASDMPQQKGEIAMLTRGNRHPAADTTRSSRSIGSRLVLYWLCMALATLSAALFLLSVTGVLSRTARQFGETTTLQQKNTAALFSAQMDALTARGIELSEAVSGELEGFLARRNLPFDALNDDPTLIAQLEKNLIPTLKTAMEGSTCSGVYFCLDATANTSLPDAENHRMGVYLRYSSLRSIPPSGNTAYFRGTVDAARESGLQLHNRWNPELDTSLIPGYKQVMAWTGERLSGGCLWTERVPLLDTWENVTLLCVPVRDGAGHVRGICGMELSDLYFSLSHSVVSSSYGSFIMLLAPINGDTLLLDKAMLGSTEGTNLSASGTMKIKEGRDYDTFAWNDTTYLGKYQIVPGRLADGYPLAAVTLVPESGYRHHAQAARIGWVLGSLAFLAAMLALTAVLARRFTMPITQGFEAARSCEQDWKPTGIREIDELTAYFHSQLRESRPDDALPMQVENLISELIDRSRGLTSTERIILRYYAEGYGVKDIPDLLFISAGTVKGHNSHIYSKLGVDSYDALKAYLDILKRCGRLEEMLQGGGK</sequence>
<evidence type="ECO:0000256" key="1">
    <source>
        <dbReference type="ARBA" id="ARBA00023015"/>
    </source>
</evidence>
<comment type="caution">
    <text evidence="7">The sequence shown here is derived from an EMBL/GenBank/DDBJ whole genome shotgun (WGS) entry which is preliminary data.</text>
</comment>
<feature type="transmembrane region" description="Helical" evidence="5">
    <location>
        <begin position="38"/>
        <end position="62"/>
    </location>
</feature>
<evidence type="ECO:0000256" key="3">
    <source>
        <dbReference type="ARBA" id="ARBA00023163"/>
    </source>
</evidence>
<keyword evidence="8" id="KW-1185">Reference proteome</keyword>
<keyword evidence="5" id="KW-0472">Membrane</keyword>
<feature type="domain" description="HTH luxR-type" evidence="6">
    <location>
        <begin position="461"/>
        <end position="526"/>
    </location>
</feature>
<keyword evidence="2" id="KW-0238">DNA-binding</keyword>
<organism evidence="7 8">
    <name type="scientific">Dysosmobacter acutus</name>
    <dbReference type="NCBI Taxonomy" id="2841504"/>
    <lineage>
        <taxon>Bacteria</taxon>
        <taxon>Bacillati</taxon>
        <taxon>Bacillota</taxon>
        <taxon>Clostridia</taxon>
        <taxon>Eubacteriales</taxon>
        <taxon>Oscillospiraceae</taxon>
        <taxon>Dysosmobacter</taxon>
    </lineage>
</organism>
<protein>
    <submittedName>
        <fullName evidence="7">LuxR C-terminal-related transcriptional regulator</fullName>
    </submittedName>
</protein>
<dbReference type="RefSeq" id="WP_216631895.1">
    <property type="nucleotide sequence ID" value="NZ_JAHLQN010000001.1"/>
</dbReference>
<dbReference type="SMART" id="SM00421">
    <property type="entry name" value="HTH_LUXR"/>
    <property type="match status" value="1"/>
</dbReference>
<evidence type="ECO:0000313" key="7">
    <source>
        <dbReference type="EMBL" id="MBU5626407.1"/>
    </source>
</evidence>
<accession>A0ABS6FA35</accession>
<keyword evidence="5" id="KW-1133">Transmembrane helix</keyword>
<dbReference type="PANTHER" id="PTHR44688">
    <property type="entry name" value="DNA-BINDING TRANSCRIPTIONAL ACTIVATOR DEVR_DOSR"/>
    <property type="match status" value="1"/>
</dbReference>
<feature type="transmembrane region" description="Helical" evidence="5">
    <location>
        <begin position="380"/>
        <end position="401"/>
    </location>
</feature>
<reference evidence="7 8" key="1">
    <citation type="submission" date="2021-06" db="EMBL/GenBank/DDBJ databases">
        <authorList>
            <person name="Sun Q."/>
            <person name="Li D."/>
        </authorList>
    </citation>
    <scope>NUCLEOTIDE SEQUENCE [LARGE SCALE GENOMIC DNA]</scope>
    <source>
        <strain evidence="7 8">MSJ-2</strain>
    </source>
</reference>
<dbReference type="InterPro" id="IPR000792">
    <property type="entry name" value="Tscrpt_reg_LuxR_C"/>
</dbReference>
<keyword evidence="5" id="KW-0812">Transmembrane</keyword>
<evidence type="ECO:0000313" key="8">
    <source>
        <dbReference type="Proteomes" id="UP000787672"/>
    </source>
</evidence>
<feature type="region of interest" description="Disordered" evidence="4">
    <location>
        <begin position="1"/>
        <end position="27"/>
    </location>
</feature>
<evidence type="ECO:0000256" key="2">
    <source>
        <dbReference type="ARBA" id="ARBA00023125"/>
    </source>
</evidence>
<evidence type="ECO:0000259" key="6">
    <source>
        <dbReference type="PROSITE" id="PS50043"/>
    </source>
</evidence>
<gene>
    <name evidence="7" type="ORF">KQI82_05655</name>
</gene>
<keyword evidence="1" id="KW-0805">Transcription regulation</keyword>
<dbReference type="Proteomes" id="UP000787672">
    <property type="component" value="Unassembled WGS sequence"/>
</dbReference>